<dbReference type="GO" id="GO:0006979">
    <property type="term" value="P:response to oxidative stress"/>
    <property type="evidence" value="ECO:0007669"/>
    <property type="project" value="InterPro"/>
</dbReference>
<dbReference type="EMBL" id="CM001440">
    <property type="protein sequence ID" value="EHR63654.1"/>
    <property type="molecule type" value="Genomic_DNA"/>
</dbReference>
<dbReference type="InterPro" id="IPR052707">
    <property type="entry name" value="OsmC_Ohr_Peroxiredoxin"/>
</dbReference>
<feature type="region of interest" description="Disordered" evidence="1">
    <location>
        <begin position="1"/>
        <end position="25"/>
    </location>
</feature>
<gene>
    <name evidence="2" type="ORF">SaccyDRAFT_4852</name>
</gene>
<dbReference type="SUPFAM" id="SSF82784">
    <property type="entry name" value="OsmC-like"/>
    <property type="match status" value="1"/>
</dbReference>
<dbReference type="Proteomes" id="UP000002791">
    <property type="component" value="Chromosome"/>
</dbReference>
<dbReference type="HOGENOM" id="CLU_106355_1_0_11"/>
<dbReference type="STRING" id="882082.SaccyDRAFT_4852"/>
<evidence type="ECO:0000313" key="2">
    <source>
        <dbReference type="EMBL" id="EHR63654.1"/>
    </source>
</evidence>
<evidence type="ECO:0000313" key="3">
    <source>
        <dbReference type="Proteomes" id="UP000002791"/>
    </source>
</evidence>
<dbReference type="InterPro" id="IPR019904">
    <property type="entry name" value="Peroxiredoxin_OsmC"/>
</dbReference>
<dbReference type="Gene3D" id="3.30.300.20">
    <property type="match status" value="1"/>
</dbReference>
<dbReference type="Pfam" id="PF02566">
    <property type="entry name" value="OsmC"/>
    <property type="match status" value="1"/>
</dbReference>
<sequence>MATRDATTHWKGGLNSGTGELTLDSSNSARFNVSFPRRVGEPEGTTSPEELIAAAQASCLAMNLAGTLEKDGLTPSTIDVTASVTVEPADGGLSINTVDITLRAAVDGVDEERFSRLAEKAKETCPVSRALAGTTITMDADLA</sequence>
<evidence type="ECO:0000256" key="1">
    <source>
        <dbReference type="SAM" id="MobiDB-lite"/>
    </source>
</evidence>
<dbReference type="AlphaFoldDB" id="H5XMA3"/>
<accession>H5XMA3</accession>
<keyword evidence="3" id="KW-1185">Reference proteome</keyword>
<name>H5XMA3_9PSEU</name>
<dbReference type="InterPro" id="IPR036102">
    <property type="entry name" value="OsmC/Ohrsf"/>
</dbReference>
<dbReference type="PANTHER" id="PTHR42830">
    <property type="entry name" value="OSMOTICALLY INDUCIBLE FAMILY PROTEIN"/>
    <property type="match status" value="1"/>
</dbReference>
<proteinExistence type="predicted"/>
<dbReference type="eggNOG" id="COG1764">
    <property type="taxonomic scope" value="Bacteria"/>
</dbReference>
<reference evidence="2 3" key="1">
    <citation type="submission" date="2011-11" db="EMBL/GenBank/DDBJ databases">
        <title>The Noncontiguous Finished sequence of Saccharomonospora cyanea NA-134.</title>
        <authorList>
            <consortium name="US DOE Joint Genome Institute"/>
            <person name="Lucas S."/>
            <person name="Han J."/>
            <person name="Lapidus A."/>
            <person name="Cheng J.-F."/>
            <person name="Goodwin L."/>
            <person name="Pitluck S."/>
            <person name="Peters L."/>
            <person name="Ovchinnikova G."/>
            <person name="Lu M."/>
            <person name="Detter J.C."/>
            <person name="Han C."/>
            <person name="Tapia R."/>
            <person name="Land M."/>
            <person name="Hauser L."/>
            <person name="Kyrpides N."/>
            <person name="Ivanova N."/>
            <person name="Pagani I."/>
            <person name="Brambilla E.-M."/>
            <person name="Klenk H.-P."/>
            <person name="Woyke T."/>
        </authorList>
    </citation>
    <scope>NUCLEOTIDE SEQUENCE [LARGE SCALE GENOMIC DNA]</scope>
    <source>
        <strain evidence="2 3">NA-134</strain>
    </source>
</reference>
<dbReference type="OrthoDB" id="9807532at2"/>
<organism evidence="2 3">
    <name type="scientific">Saccharomonospora cyanea NA-134</name>
    <dbReference type="NCBI Taxonomy" id="882082"/>
    <lineage>
        <taxon>Bacteria</taxon>
        <taxon>Bacillati</taxon>
        <taxon>Actinomycetota</taxon>
        <taxon>Actinomycetes</taxon>
        <taxon>Pseudonocardiales</taxon>
        <taxon>Pseudonocardiaceae</taxon>
        <taxon>Saccharomonospora</taxon>
    </lineage>
</organism>
<dbReference type="InterPro" id="IPR015946">
    <property type="entry name" value="KH_dom-like_a/b"/>
</dbReference>
<dbReference type="GO" id="GO:0004601">
    <property type="term" value="F:peroxidase activity"/>
    <property type="evidence" value="ECO:0007669"/>
    <property type="project" value="InterPro"/>
</dbReference>
<dbReference type="NCBIfam" id="TIGR03562">
    <property type="entry name" value="osmo_induc_OsmC"/>
    <property type="match status" value="1"/>
</dbReference>
<dbReference type="InterPro" id="IPR003718">
    <property type="entry name" value="OsmC/Ohr_fam"/>
</dbReference>
<dbReference type="PANTHER" id="PTHR42830:SF1">
    <property type="entry name" value="OSMOTICALLY INDUCIBLE FAMILY PROTEIN"/>
    <property type="match status" value="1"/>
</dbReference>
<dbReference type="RefSeq" id="WP_005460077.1">
    <property type="nucleotide sequence ID" value="NZ_CM001440.1"/>
</dbReference>
<protein>
    <submittedName>
        <fullName evidence="2">Peroxiredoxin, OsmC subfamily</fullName>
    </submittedName>
</protein>